<organism evidence="1 2">
    <name type="scientific">Methylocaldum szegediense</name>
    <dbReference type="NCBI Taxonomy" id="73780"/>
    <lineage>
        <taxon>Bacteria</taxon>
        <taxon>Pseudomonadati</taxon>
        <taxon>Pseudomonadota</taxon>
        <taxon>Gammaproteobacteria</taxon>
        <taxon>Methylococcales</taxon>
        <taxon>Methylococcaceae</taxon>
        <taxon>Methylocaldum</taxon>
    </lineage>
</organism>
<protein>
    <submittedName>
        <fullName evidence="1">Uncharacterized protein</fullName>
    </submittedName>
</protein>
<dbReference type="Proteomes" id="UP001162030">
    <property type="component" value="Chromosome"/>
</dbReference>
<reference evidence="1 2" key="1">
    <citation type="submission" date="2023-03" db="EMBL/GenBank/DDBJ databases">
        <authorList>
            <person name="Pearce D."/>
        </authorList>
    </citation>
    <scope>NUCLEOTIDE SEQUENCE [LARGE SCALE GENOMIC DNA]</scope>
    <source>
        <strain evidence="1">Msz</strain>
    </source>
</reference>
<accession>A0ABM9HXG2</accession>
<keyword evidence="2" id="KW-1185">Reference proteome</keyword>
<sequence>MGLQDHLIRPLRRNRAVFDGLLSSKSVGIIVVRELPSSGQETVGQRLAVVG</sequence>
<gene>
    <name evidence="1" type="ORF">MSZNOR_0652</name>
</gene>
<dbReference type="EMBL" id="OX458333">
    <property type="protein sequence ID" value="CAI8751196.1"/>
    <property type="molecule type" value="Genomic_DNA"/>
</dbReference>
<evidence type="ECO:0000313" key="1">
    <source>
        <dbReference type="EMBL" id="CAI8751196.1"/>
    </source>
</evidence>
<proteinExistence type="predicted"/>
<evidence type="ECO:0000313" key="2">
    <source>
        <dbReference type="Proteomes" id="UP001162030"/>
    </source>
</evidence>
<name>A0ABM9HXG2_9GAMM</name>